<keyword evidence="1" id="KW-0812">Transmembrane</keyword>
<comment type="caution">
    <text evidence="2">The sequence shown here is derived from an EMBL/GenBank/DDBJ whole genome shotgun (WGS) entry which is preliminary data.</text>
</comment>
<organism evidence="2 3">
    <name type="scientific">Paenibacillus borealis</name>
    <dbReference type="NCBI Taxonomy" id="160799"/>
    <lineage>
        <taxon>Bacteria</taxon>
        <taxon>Bacillati</taxon>
        <taxon>Bacillota</taxon>
        <taxon>Bacilli</taxon>
        <taxon>Bacillales</taxon>
        <taxon>Paenibacillaceae</taxon>
        <taxon>Paenibacillus</taxon>
    </lineage>
</organism>
<keyword evidence="1" id="KW-1133">Transmembrane helix</keyword>
<keyword evidence="1" id="KW-0472">Membrane</keyword>
<evidence type="ECO:0000313" key="2">
    <source>
        <dbReference type="EMBL" id="OMD36274.1"/>
    </source>
</evidence>
<dbReference type="RefSeq" id="WP_076114446.1">
    <property type="nucleotide sequence ID" value="NZ_MPTB01000081.1"/>
</dbReference>
<protein>
    <recommendedName>
        <fullName evidence="4">DUF4340 domain-containing protein</fullName>
    </recommendedName>
</protein>
<dbReference type="Proteomes" id="UP000187412">
    <property type="component" value="Unassembled WGS sequence"/>
</dbReference>
<gene>
    <name evidence="2" type="ORF">BSK56_32230</name>
</gene>
<sequence>MKRFYIIITLVSFVVFSFLILRTYEKEIFGFNQISSKEYDGNNVEIKRDKYNLRNFEWSGIFPLYGGFISDPHFLYSEPVDVKEYLSSVFHDKSVRYQLIDVNPFFNNKTSENILAMEIEGFPYEYRLRVPEDSYLSTLQHDEPMSVFLYNEDTLYFVLQYGFSEGEFLIYEVGSPFAEDKELNYELIDIRESRIPESLDFPLSQDQIDKLITHTYSSFYQLYTQYLNPDYAKNQVEAQKDSRIHLPVYYGANLNINRNEMKSIRNEEFNLRVQNRYEFITSRQNVEITNSPDYEKITIKSLHSNYYDFSFLGDSFESSEFSIRNETKLVLIDHDYRDRLLSYIDQYKKLRKNETKTTSYFTEKTPFKVEIITQFNDEMTIDRSVLSALIFPNAFPQTRKSMNSTEYALPNNAFEHLFILDFNDGYSLKLSYTEVQKLEDYLREIK</sequence>
<reference evidence="2 3" key="1">
    <citation type="submission" date="2016-10" db="EMBL/GenBank/DDBJ databases">
        <title>Paenibacillus species isolates.</title>
        <authorList>
            <person name="Beno S.M."/>
        </authorList>
    </citation>
    <scope>NUCLEOTIDE SEQUENCE [LARGE SCALE GENOMIC DNA]</scope>
    <source>
        <strain evidence="2 3">FSL H7-0744</strain>
    </source>
</reference>
<evidence type="ECO:0000313" key="3">
    <source>
        <dbReference type="Proteomes" id="UP000187412"/>
    </source>
</evidence>
<evidence type="ECO:0008006" key="4">
    <source>
        <dbReference type="Google" id="ProtNLM"/>
    </source>
</evidence>
<keyword evidence="3" id="KW-1185">Reference proteome</keyword>
<proteinExistence type="predicted"/>
<feature type="transmembrane region" description="Helical" evidence="1">
    <location>
        <begin position="6"/>
        <end position="24"/>
    </location>
</feature>
<accession>A0ABX3GSP4</accession>
<dbReference type="EMBL" id="MPTB01000081">
    <property type="protein sequence ID" value="OMD36274.1"/>
    <property type="molecule type" value="Genomic_DNA"/>
</dbReference>
<evidence type="ECO:0000256" key="1">
    <source>
        <dbReference type="SAM" id="Phobius"/>
    </source>
</evidence>
<name>A0ABX3GSP4_PAEBO</name>